<evidence type="ECO:0000313" key="2">
    <source>
        <dbReference type="Proteomes" id="UP000799118"/>
    </source>
</evidence>
<organism evidence="1 2">
    <name type="scientific">Gymnopus androsaceus JB14</name>
    <dbReference type="NCBI Taxonomy" id="1447944"/>
    <lineage>
        <taxon>Eukaryota</taxon>
        <taxon>Fungi</taxon>
        <taxon>Dikarya</taxon>
        <taxon>Basidiomycota</taxon>
        <taxon>Agaricomycotina</taxon>
        <taxon>Agaricomycetes</taxon>
        <taxon>Agaricomycetidae</taxon>
        <taxon>Agaricales</taxon>
        <taxon>Marasmiineae</taxon>
        <taxon>Omphalotaceae</taxon>
        <taxon>Gymnopus</taxon>
    </lineage>
</organism>
<dbReference type="Proteomes" id="UP000799118">
    <property type="component" value="Unassembled WGS sequence"/>
</dbReference>
<dbReference type="EMBL" id="ML769385">
    <property type="protein sequence ID" value="KAE9410218.1"/>
    <property type="molecule type" value="Genomic_DNA"/>
</dbReference>
<name>A0A6A4IMD6_9AGAR</name>
<dbReference type="AlphaFoldDB" id="A0A6A4IMD6"/>
<gene>
    <name evidence="1" type="ORF">BT96DRAFT_983780</name>
</gene>
<protein>
    <submittedName>
        <fullName evidence="1">Uncharacterized protein</fullName>
    </submittedName>
</protein>
<accession>A0A6A4IMD6</accession>
<reference evidence="1" key="1">
    <citation type="journal article" date="2019" name="Environ. Microbiol.">
        <title>Fungal ecological strategies reflected in gene transcription - a case study of two litter decomposers.</title>
        <authorList>
            <person name="Barbi F."/>
            <person name="Kohler A."/>
            <person name="Barry K."/>
            <person name="Baskaran P."/>
            <person name="Daum C."/>
            <person name="Fauchery L."/>
            <person name="Ihrmark K."/>
            <person name="Kuo A."/>
            <person name="LaButti K."/>
            <person name="Lipzen A."/>
            <person name="Morin E."/>
            <person name="Grigoriev I.V."/>
            <person name="Henrissat B."/>
            <person name="Lindahl B."/>
            <person name="Martin F."/>
        </authorList>
    </citation>
    <scope>NUCLEOTIDE SEQUENCE</scope>
    <source>
        <strain evidence="1">JB14</strain>
    </source>
</reference>
<evidence type="ECO:0000313" key="1">
    <source>
        <dbReference type="EMBL" id="KAE9410218.1"/>
    </source>
</evidence>
<sequence>MNGTTSFSAPSWSSDNLHMTLRKIKDQTILHMQLIRVSLSLVVHRRLHLSSKRCRSTILGTLVKGLMNLLPYGEDGDKEEVDPDFQLNKRRMSLAGLYDFRGKYLSLKKLEPATTIMTPVPLIIELSFREASHPAVSPFSPSPLPTRHSSPTSRSSISILLADIKEELFCAALNFERGFQIVAYSRRAAQLPLIPLRTNAGLEAFGANVDTPRSLLSMVPVCNWRFGRNCFSELTKSESQVMTLRGPRAVLPAQFYRANVIVKTSIKWP</sequence>
<keyword evidence="2" id="KW-1185">Reference proteome</keyword>
<proteinExistence type="predicted"/>